<dbReference type="EMBL" id="CAMXCT020000166">
    <property type="protein sequence ID" value="CAL1128263.1"/>
    <property type="molecule type" value="Genomic_DNA"/>
</dbReference>
<dbReference type="AlphaFoldDB" id="A0A9P1BM24"/>
<evidence type="ECO:0000313" key="1">
    <source>
        <dbReference type="EMBL" id="CAI3974888.1"/>
    </source>
</evidence>
<dbReference type="EMBL" id="CAMXCT010000166">
    <property type="protein sequence ID" value="CAI3974888.1"/>
    <property type="molecule type" value="Genomic_DNA"/>
</dbReference>
<organism evidence="1">
    <name type="scientific">Cladocopium goreaui</name>
    <dbReference type="NCBI Taxonomy" id="2562237"/>
    <lineage>
        <taxon>Eukaryota</taxon>
        <taxon>Sar</taxon>
        <taxon>Alveolata</taxon>
        <taxon>Dinophyceae</taxon>
        <taxon>Suessiales</taxon>
        <taxon>Symbiodiniaceae</taxon>
        <taxon>Cladocopium</taxon>
    </lineage>
</organism>
<evidence type="ECO:0000313" key="3">
    <source>
        <dbReference type="Proteomes" id="UP001152797"/>
    </source>
</evidence>
<accession>A0A9P1BM24</accession>
<dbReference type="Proteomes" id="UP001152797">
    <property type="component" value="Unassembled WGS sequence"/>
</dbReference>
<comment type="caution">
    <text evidence="1">The sequence shown here is derived from an EMBL/GenBank/DDBJ whole genome shotgun (WGS) entry which is preliminary data.</text>
</comment>
<keyword evidence="3" id="KW-1185">Reference proteome</keyword>
<reference evidence="1" key="1">
    <citation type="submission" date="2022-10" db="EMBL/GenBank/DDBJ databases">
        <authorList>
            <person name="Chen Y."/>
            <person name="Dougan E. K."/>
            <person name="Chan C."/>
            <person name="Rhodes N."/>
            <person name="Thang M."/>
        </authorList>
    </citation>
    <scope>NUCLEOTIDE SEQUENCE</scope>
</reference>
<protein>
    <submittedName>
        <fullName evidence="1">Uncharacterized protein</fullName>
    </submittedName>
</protein>
<dbReference type="EMBL" id="CAMXCT030000166">
    <property type="protein sequence ID" value="CAL4762200.1"/>
    <property type="molecule type" value="Genomic_DNA"/>
</dbReference>
<evidence type="ECO:0000313" key="2">
    <source>
        <dbReference type="EMBL" id="CAL4762200.1"/>
    </source>
</evidence>
<sequence length="228" mass="26829">MKNEMPSSKVGRFFRCHQKQVIPQLVRNAWGVQQRLLENHVLAEERCLALRWNQWQEDTFYVAVTNVWRRALESYHLWVGQPRDARKDVVVMFQETLLFYTLQAVAEQVMHCPEIMNTFFHLLISEETGNILRYDLLCKIIDEYIHNSDPFYTRGLTLDDINDSVPRRLGKTTLEQLERKLKYCTYKGFFMSKMYPAWHCCWDQTDHGLSPGLRAEGSDTGRVGAEFG</sequence>
<proteinExistence type="predicted"/>
<dbReference type="OrthoDB" id="412125at2759"/>
<name>A0A9P1BM24_9DINO</name>
<gene>
    <name evidence="1" type="ORF">C1SCF055_LOCUS3252</name>
</gene>
<reference evidence="2 3" key="2">
    <citation type="submission" date="2024-05" db="EMBL/GenBank/DDBJ databases">
        <authorList>
            <person name="Chen Y."/>
            <person name="Shah S."/>
            <person name="Dougan E. K."/>
            <person name="Thang M."/>
            <person name="Chan C."/>
        </authorList>
    </citation>
    <scope>NUCLEOTIDE SEQUENCE [LARGE SCALE GENOMIC DNA]</scope>
</reference>